<keyword evidence="2" id="KW-1185">Reference proteome</keyword>
<gene>
    <name evidence="1" type="ORF">BDV28DRAFT_127918</name>
</gene>
<proteinExistence type="predicted"/>
<reference evidence="2" key="1">
    <citation type="submission" date="2019-04" db="EMBL/GenBank/DDBJ databases">
        <title>Friends and foes A comparative genomics studyof 23 Aspergillus species from section Flavi.</title>
        <authorList>
            <consortium name="DOE Joint Genome Institute"/>
            <person name="Kjaerbolling I."/>
            <person name="Vesth T."/>
            <person name="Frisvad J.C."/>
            <person name="Nybo J.L."/>
            <person name="Theobald S."/>
            <person name="Kildgaard S."/>
            <person name="Isbrandt T."/>
            <person name="Kuo A."/>
            <person name="Sato A."/>
            <person name="Lyhne E.K."/>
            <person name="Kogle M.E."/>
            <person name="Wiebenga A."/>
            <person name="Kun R.S."/>
            <person name="Lubbers R.J."/>
            <person name="Makela M.R."/>
            <person name="Barry K."/>
            <person name="Chovatia M."/>
            <person name="Clum A."/>
            <person name="Daum C."/>
            <person name="Haridas S."/>
            <person name="He G."/>
            <person name="LaButti K."/>
            <person name="Lipzen A."/>
            <person name="Mondo S."/>
            <person name="Riley R."/>
            <person name="Salamov A."/>
            <person name="Simmons B.A."/>
            <person name="Magnuson J.K."/>
            <person name="Henrissat B."/>
            <person name="Mortensen U.H."/>
            <person name="Larsen T.O."/>
            <person name="Devries R.P."/>
            <person name="Grigoriev I.V."/>
            <person name="Machida M."/>
            <person name="Baker S.E."/>
            <person name="Andersen M.R."/>
        </authorList>
    </citation>
    <scope>NUCLEOTIDE SEQUENCE [LARGE SCALE GENOMIC DNA]</scope>
    <source>
        <strain evidence="2">CBS 553.77</strain>
    </source>
</reference>
<evidence type="ECO:0000313" key="2">
    <source>
        <dbReference type="Proteomes" id="UP000327118"/>
    </source>
</evidence>
<dbReference type="EMBL" id="ML739044">
    <property type="protein sequence ID" value="KAE8355954.1"/>
    <property type="molecule type" value="Genomic_DNA"/>
</dbReference>
<dbReference type="Proteomes" id="UP000327118">
    <property type="component" value="Unassembled WGS sequence"/>
</dbReference>
<evidence type="ECO:0000313" key="1">
    <source>
        <dbReference type="EMBL" id="KAE8355954.1"/>
    </source>
</evidence>
<dbReference type="AlphaFoldDB" id="A0A5N6ZE61"/>
<sequence>MGTKLRSTIVLFLLFTATLNSVLGLRTLSSTGLSLTARIPLFFHTSPYRVLRTLPIIHGRHDS</sequence>
<protein>
    <submittedName>
        <fullName evidence="1">Uncharacterized protein</fullName>
    </submittedName>
</protein>
<name>A0A5N6ZE61_9EURO</name>
<organism evidence="1 2">
    <name type="scientific">Aspergillus coremiiformis</name>
    <dbReference type="NCBI Taxonomy" id="138285"/>
    <lineage>
        <taxon>Eukaryota</taxon>
        <taxon>Fungi</taxon>
        <taxon>Dikarya</taxon>
        <taxon>Ascomycota</taxon>
        <taxon>Pezizomycotina</taxon>
        <taxon>Eurotiomycetes</taxon>
        <taxon>Eurotiomycetidae</taxon>
        <taxon>Eurotiales</taxon>
        <taxon>Aspergillaceae</taxon>
        <taxon>Aspergillus</taxon>
        <taxon>Aspergillus subgen. Circumdati</taxon>
    </lineage>
</organism>
<accession>A0A5N6ZE61</accession>